<protein>
    <recommendedName>
        <fullName evidence="3">PcfJ-like protein</fullName>
    </recommendedName>
</protein>
<evidence type="ECO:0000313" key="2">
    <source>
        <dbReference type="Proteomes" id="UP000566995"/>
    </source>
</evidence>
<evidence type="ECO:0000313" key="1">
    <source>
        <dbReference type="EMBL" id="MBB4865378.1"/>
    </source>
</evidence>
<sequence>MFGHPELEQFYWDIKRRLIEHKIFRICTVEEIPNKGLTRIIICSLWRIDRLTDGSVKLYTYSTTSKKWSRDNRLEAWPNVPLWPVQATQSLSWWEHLLSKAIEVVMKQNGYEALCKKREHRDTAFLVEKSLLKFYLPRQVRKRTKKPGGQTKYVRRDGFITSASGNSGARALRASFYDHIRETELFSAAMAIHPRMGTLKMYLRYALQAEHVKRIARENRNLLPIMARVGEKYWQQQDLFSRHNWVLRPGETILAQRRGFTELNASFLTPAGWKWVCRSSITVVEALTKQDMGRGMKIDLIEALAHANITVKVPALVWYKVINLGSRIRNIDQNRVATSRFLKAFVTEAHRVWKTDGFNQLKTWLKNRAHHGLIDWLNFEGFALGFPGKHDGMASFNRHSVDWHHRMTLKRLEGSENLKWESDLAECVIDGYTCRPLTNHAALSKEGYEQSHCVVSYVYLCADDLYRVFSIISPGGERTTLGLELHGDPALWSVQQHQGYSNEAIPEAAEAIGDKLATLYSEAYLKRLGKRKRR</sequence>
<reference evidence="1 2" key="1">
    <citation type="submission" date="2020-08" db="EMBL/GenBank/DDBJ databases">
        <title>Functional genomics of gut bacteria from endangered species of beetles.</title>
        <authorList>
            <person name="Carlos-Shanley C."/>
        </authorList>
    </citation>
    <scope>NUCLEOTIDE SEQUENCE [LARGE SCALE GENOMIC DNA]</scope>
    <source>
        <strain evidence="1 2">S00179</strain>
    </source>
</reference>
<comment type="caution">
    <text evidence="1">The sequence shown here is derived from an EMBL/GenBank/DDBJ whole genome shotgun (WGS) entry which is preliminary data.</text>
</comment>
<proteinExistence type="predicted"/>
<dbReference type="AlphaFoldDB" id="A0A7W7KN66"/>
<dbReference type="RefSeq" id="WP_184592800.1">
    <property type="nucleotide sequence ID" value="NZ_JACHLI010000018.1"/>
</dbReference>
<evidence type="ECO:0008006" key="3">
    <source>
        <dbReference type="Google" id="ProtNLM"/>
    </source>
</evidence>
<organism evidence="1 2">
    <name type="scientific">Pseudomonas nitroreducens</name>
    <dbReference type="NCBI Taxonomy" id="46680"/>
    <lineage>
        <taxon>Bacteria</taxon>
        <taxon>Pseudomonadati</taxon>
        <taxon>Pseudomonadota</taxon>
        <taxon>Gammaproteobacteria</taxon>
        <taxon>Pseudomonadales</taxon>
        <taxon>Pseudomonadaceae</taxon>
        <taxon>Pseudomonas</taxon>
    </lineage>
</organism>
<dbReference type="EMBL" id="JACHLI010000018">
    <property type="protein sequence ID" value="MBB4865378.1"/>
    <property type="molecule type" value="Genomic_DNA"/>
</dbReference>
<accession>A0A7W7KN66</accession>
<dbReference type="Proteomes" id="UP000566995">
    <property type="component" value="Unassembled WGS sequence"/>
</dbReference>
<gene>
    <name evidence="1" type="ORF">HNP46_004259</name>
</gene>
<name>A0A7W7KN66_PSENT</name>